<evidence type="ECO:0000256" key="2">
    <source>
        <dbReference type="ARBA" id="ARBA00023163"/>
    </source>
</evidence>
<accession>A0A845QK05</accession>
<dbReference type="Pfam" id="PF01047">
    <property type="entry name" value="MarR"/>
    <property type="match status" value="1"/>
</dbReference>
<keyword evidence="2" id="KW-0804">Transcription</keyword>
<dbReference type="SMART" id="SM00347">
    <property type="entry name" value="HTH_MARR"/>
    <property type="match status" value="1"/>
</dbReference>
<gene>
    <name evidence="4" type="ORF">D0435_11150</name>
</gene>
<dbReference type="PANTHER" id="PTHR33164">
    <property type="entry name" value="TRANSCRIPTIONAL REGULATOR, MARR FAMILY"/>
    <property type="match status" value="1"/>
</dbReference>
<dbReference type="Gene3D" id="1.10.10.10">
    <property type="entry name" value="Winged helix-like DNA-binding domain superfamily/Winged helix DNA-binding domain"/>
    <property type="match status" value="1"/>
</dbReference>
<dbReference type="GO" id="GO:0006950">
    <property type="term" value="P:response to stress"/>
    <property type="evidence" value="ECO:0007669"/>
    <property type="project" value="TreeGrafter"/>
</dbReference>
<reference evidence="4 5" key="1">
    <citation type="submission" date="2018-08" db="EMBL/GenBank/DDBJ databases">
        <title>Murine metabolic-syndrome-specific gut microbial biobank.</title>
        <authorList>
            <person name="Liu C."/>
        </authorList>
    </citation>
    <scope>NUCLEOTIDE SEQUENCE [LARGE SCALE GENOMIC DNA]</scope>
    <source>
        <strain evidence="4 5">28</strain>
    </source>
</reference>
<dbReference type="InterPro" id="IPR036388">
    <property type="entry name" value="WH-like_DNA-bd_sf"/>
</dbReference>
<dbReference type="SUPFAM" id="SSF46785">
    <property type="entry name" value="Winged helix' DNA-binding domain"/>
    <property type="match status" value="1"/>
</dbReference>
<organism evidence="4 5">
    <name type="scientific">Anaerotruncus colihominis</name>
    <dbReference type="NCBI Taxonomy" id="169435"/>
    <lineage>
        <taxon>Bacteria</taxon>
        <taxon>Bacillati</taxon>
        <taxon>Bacillota</taxon>
        <taxon>Clostridia</taxon>
        <taxon>Eubacteriales</taxon>
        <taxon>Oscillospiraceae</taxon>
        <taxon>Anaerotruncus</taxon>
    </lineage>
</organism>
<keyword evidence="1" id="KW-0805">Transcription regulation</keyword>
<protein>
    <submittedName>
        <fullName evidence="4">MarR family transcriptional regulator</fullName>
    </submittedName>
</protein>
<dbReference type="AlphaFoldDB" id="A0A845QK05"/>
<evidence type="ECO:0000313" key="5">
    <source>
        <dbReference type="Proteomes" id="UP000446866"/>
    </source>
</evidence>
<evidence type="ECO:0000313" key="4">
    <source>
        <dbReference type="EMBL" id="NBH62209.1"/>
    </source>
</evidence>
<sequence>MLEKNFSDIYTKFKMSLYSKVFNQDIKVEDALSAMEVLCVELIYAMGRPTINEFASFAQLSPPNAAYKVGSLVKKGYVNKVRSEQDKREYYLEVTDKYMQTYGVTYDYIGTVMKRIRQRFSPEQVAELEDILGIIDDELMPEVKIQE</sequence>
<dbReference type="InterPro" id="IPR036390">
    <property type="entry name" value="WH_DNA-bd_sf"/>
</dbReference>
<evidence type="ECO:0000256" key="1">
    <source>
        <dbReference type="ARBA" id="ARBA00023015"/>
    </source>
</evidence>
<dbReference type="Proteomes" id="UP000446866">
    <property type="component" value="Unassembled WGS sequence"/>
</dbReference>
<dbReference type="InterPro" id="IPR000835">
    <property type="entry name" value="HTH_MarR-typ"/>
</dbReference>
<dbReference type="GO" id="GO:0003700">
    <property type="term" value="F:DNA-binding transcription factor activity"/>
    <property type="evidence" value="ECO:0007669"/>
    <property type="project" value="InterPro"/>
</dbReference>
<name>A0A845QK05_9FIRM</name>
<dbReference type="PANTHER" id="PTHR33164:SF56">
    <property type="entry name" value="HTH-TYPE TRANSCRIPTIONAL REGULATOR MHQR"/>
    <property type="match status" value="1"/>
</dbReference>
<dbReference type="EMBL" id="QXWK01000020">
    <property type="protein sequence ID" value="NBH62209.1"/>
    <property type="molecule type" value="Genomic_DNA"/>
</dbReference>
<dbReference type="RefSeq" id="WP_160202493.1">
    <property type="nucleotide sequence ID" value="NZ_QXWK01000020.1"/>
</dbReference>
<comment type="caution">
    <text evidence="4">The sequence shown here is derived from an EMBL/GenBank/DDBJ whole genome shotgun (WGS) entry which is preliminary data.</text>
</comment>
<proteinExistence type="predicted"/>
<evidence type="ECO:0000259" key="3">
    <source>
        <dbReference type="SMART" id="SM00347"/>
    </source>
</evidence>
<keyword evidence="5" id="KW-1185">Reference proteome</keyword>
<dbReference type="InterPro" id="IPR039422">
    <property type="entry name" value="MarR/SlyA-like"/>
</dbReference>
<feature type="domain" description="HTH marR-type" evidence="3">
    <location>
        <begin position="25"/>
        <end position="125"/>
    </location>
</feature>